<feature type="compositionally biased region" description="Basic and acidic residues" evidence="1">
    <location>
        <begin position="132"/>
        <end position="147"/>
    </location>
</feature>
<dbReference type="InterPro" id="IPR039913">
    <property type="entry name" value="RPAP1/Rba50"/>
</dbReference>
<dbReference type="OMA" id="RIKECCA"/>
<dbReference type="OrthoDB" id="348201at2759"/>
<feature type="compositionally biased region" description="Polar residues" evidence="1">
    <location>
        <begin position="1"/>
        <end position="11"/>
    </location>
</feature>
<dbReference type="Pfam" id="PF08620">
    <property type="entry name" value="RPAP1_C"/>
    <property type="match status" value="1"/>
</dbReference>
<proteinExistence type="predicted"/>
<sequence length="492" mass="54408">MPERTNSTSLVGSVFERPPSLALHRPPQPSKTGFPAAQHRSKSAFARRRDEERKTDNTQPRSVPTVVPIPRVQPFTPNVSEREEPVADWREEISRQNELQVQNMTAEERERERNEIYERFGADIGGILRRAREARERQAEKESEEMKRKRPEGTPVTGNGLSQEPAQGEFRQKGFLKARSFVCMPKLLLTAFSVPITSEKPTSRPVSPPLASFPPPSLSASATRPSTPSKGVRRIRFAELSPTDVHVYESAPPSPRKKTVLALPPPPPAGTDDNIVSLGTYPTTNDDPEEGSPEYIRRKYFPSAPTSNPDLAWMNPSSPDDQSDDSSPVDKLRFDLSGNPIPSSISLTLPTHLGLHHHAEGSHAGYTLDDVFLLTRSSVAAQRAAMLGVLSGVAGWLRKCTEGGNDPVLNDLSTKSATLLKRILFAGLEVLPERGSVGARGIAVVWECLVGWEAEEIDDLQVDLNDILVVKLYVHVYMRIKECCATLVRQEK</sequence>
<evidence type="ECO:0000259" key="2">
    <source>
        <dbReference type="Pfam" id="PF08620"/>
    </source>
</evidence>
<dbReference type="PANTHER" id="PTHR21483">
    <property type="entry name" value="RNA POLYMERASE II-ASSOCIATED PROTEIN 1"/>
    <property type="match status" value="1"/>
</dbReference>
<feature type="region of interest" description="Disordered" evidence="1">
    <location>
        <begin position="306"/>
        <end position="332"/>
    </location>
</feature>
<feature type="domain" description="RPAP1 C-terminal" evidence="2">
    <location>
        <begin position="332"/>
        <end position="393"/>
    </location>
</feature>
<feature type="region of interest" description="Disordered" evidence="1">
    <location>
        <begin position="1"/>
        <end position="86"/>
    </location>
</feature>
<dbReference type="InterPro" id="IPR013929">
    <property type="entry name" value="RPAP1_C"/>
</dbReference>
<protein>
    <recommendedName>
        <fullName evidence="2">RPAP1 C-terminal domain-containing protein</fullName>
    </recommendedName>
</protein>
<evidence type="ECO:0000313" key="3">
    <source>
        <dbReference type="EMBL" id="PBK95756.1"/>
    </source>
</evidence>
<feature type="region of interest" description="Disordered" evidence="1">
    <location>
        <begin position="246"/>
        <end position="294"/>
    </location>
</feature>
<dbReference type="FunCoup" id="A0A2H3E7X6">
    <property type="interactions" value="10"/>
</dbReference>
<evidence type="ECO:0000313" key="4">
    <source>
        <dbReference type="Proteomes" id="UP000217790"/>
    </source>
</evidence>
<dbReference type="STRING" id="47427.A0A2H3E7X6"/>
<feature type="compositionally biased region" description="Pro residues" evidence="1">
    <location>
        <begin position="206"/>
        <end position="217"/>
    </location>
</feature>
<dbReference type="PANTHER" id="PTHR21483:SF18">
    <property type="entry name" value="RNA POLYMERASE II-ASSOCIATED PROTEIN 1"/>
    <property type="match status" value="1"/>
</dbReference>
<feature type="compositionally biased region" description="Basic and acidic residues" evidence="1">
    <location>
        <begin position="47"/>
        <end position="56"/>
    </location>
</feature>
<feature type="region of interest" description="Disordered" evidence="1">
    <location>
        <begin position="196"/>
        <end position="233"/>
    </location>
</feature>
<evidence type="ECO:0000256" key="1">
    <source>
        <dbReference type="SAM" id="MobiDB-lite"/>
    </source>
</evidence>
<organism evidence="3 4">
    <name type="scientific">Armillaria gallica</name>
    <name type="common">Bulbous honey fungus</name>
    <name type="synonym">Armillaria bulbosa</name>
    <dbReference type="NCBI Taxonomy" id="47427"/>
    <lineage>
        <taxon>Eukaryota</taxon>
        <taxon>Fungi</taxon>
        <taxon>Dikarya</taxon>
        <taxon>Basidiomycota</taxon>
        <taxon>Agaricomycotina</taxon>
        <taxon>Agaricomycetes</taxon>
        <taxon>Agaricomycetidae</taxon>
        <taxon>Agaricales</taxon>
        <taxon>Marasmiineae</taxon>
        <taxon>Physalacriaceae</taxon>
        <taxon>Armillaria</taxon>
    </lineage>
</organism>
<feature type="region of interest" description="Disordered" evidence="1">
    <location>
        <begin position="132"/>
        <end position="167"/>
    </location>
</feature>
<keyword evidence="4" id="KW-1185">Reference proteome</keyword>
<name>A0A2H3E7X6_ARMGA</name>
<dbReference type="EMBL" id="KZ293651">
    <property type="protein sequence ID" value="PBK95756.1"/>
    <property type="molecule type" value="Genomic_DNA"/>
</dbReference>
<dbReference type="AlphaFoldDB" id="A0A2H3E7X6"/>
<dbReference type="GO" id="GO:0006366">
    <property type="term" value="P:transcription by RNA polymerase II"/>
    <property type="evidence" value="ECO:0007669"/>
    <property type="project" value="InterPro"/>
</dbReference>
<reference evidence="4" key="1">
    <citation type="journal article" date="2017" name="Nat. Ecol. Evol.">
        <title>Genome expansion and lineage-specific genetic innovations in the forest pathogenic fungi Armillaria.</title>
        <authorList>
            <person name="Sipos G."/>
            <person name="Prasanna A.N."/>
            <person name="Walter M.C."/>
            <person name="O'Connor E."/>
            <person name="Balint B."/>
            <person name="Krizsan K."/>
            <person name="Kiss B."/>
            <person name="Hess J."/>
            <person name="Varga T."/>
            <person name="Slot J."/>
            <person name="Riley R."/>
            <person name="Boka B."/>
            <person name="Rigling D."/>
            <person name="Barry K."/>
            <person name="Lee J."/>
            <person name="Mihaltcheva S."/>
            <person name="LaButti K."/>
            <person name="Lipzen A."/>
            <person name="Waldron R."/>
            <person name="Moloney N.M."/>
            <person name="Sperisen C."/>
            <person name="Kredics L."/>
            <person name="Vagvoelgyi C."/>
            <person name="Patrignani A."/>
            <person name="Fitzpatrick D."/>
            <person name="Nagy I."/>
            <person name="Doyle S."/>
            <person name="Anderson J.B."/>
            <person name="Grigoriev I.V."/>
            <person name="Gueldener U."/>
            <person name="Muensterkoetter M."/>
            <person name="Nagy L.G."/>
        </authorList>
    </citation>
    <scope>NUCLEOTIDE SEQUENCE [LARGE SCALE GENOMIC DNA]</scope>
    <source>
        <strain evidence="4">Ar21-2</strain>
    </source>
</reference>
<feature type="compositionally biased region" description="Polar residues" evidence="1">
    <location>
        <begin position="156"/>
        <end position="165"/>
    </location>
</feature>
<accession>A0A2H3E7X6</accession>
<dbReference type="InParanoid" id="A0A2H3E7X6"/>
<dbReference type="Proteomes" id="UP000217790">
    <property type="component" value="Unassembled WGS sequence"/>
</dbReference>
<gene>
    <name evidence="3" type="ORF">ARMGADRAFT_1077294</name>
</gene>